<keyword evidence="3" id="KW-1185">Reference proteome</keyword>
<dbReference type="RefSeq" id="WP_183613526.1">
    <property type="nucleotide sequence ID" value="NZ_JACICY010000005.1"/>
</dbReference>
<dbReference type="Proteomes" id="UP000562395">
    <property type="component" value="Unassembled WGS sequence"/>
</dbReference>
<proteinExistence type="predicted"/>
<name>A0A7W6A0S6_9SPHN</name>
<gene>
    <name evidence="2" type="ORF">GGQ88_002437</name>
</gene>
<keyword evidence="1" id="KW-0732">Signal</keyword>
<feature type="chain" id="PRO_5030540045" description="Elongation factor P" evidence="1">
    <location>
        <begin position="21"/>
        <end position="125"/>
    </location>
</feature>
<comment type="caution">
    <text evidence="2">The sequence shown here is derived from an EMBL/GenBank/DDBJ whole genome shotgun (WGS) entry which is preliminary data.</text>
</comment>
<protein>
    <recommendedName>
        <fullName evidence="4">Elongation factor P</fullName>
    </recommendedName>
</protein>
<accession>A0A7W6A0S6</accession>
<evidence type="ECO:0000313" key="2">
    <source>
        <dbReference type="EMBL" id="MBB3861165.1"/>
    </source>
</evidence>
<dbReference type="EMBL" id="JACICY010000005">
    <property type="protein sequence ID" value="MBB3861165.1"/>
    <property type="molecule type" value="Genomic_DNA"/>
</dbReference>
<evidence type="ECO:0000313" key="3">
    <source>
        <dbReference type="Proteomes" id="UP000562395"/>
    </source>
</evidence>
<dbReference type="AlphaFoldDB" id="A0A7W6A0S6"/>
<organism evidence="2 3">
    <name type="scientific">Novosphingobium hassiacum</name>
    <dbReference type="NCBI Taxonomy" id="173676"/>
    <lineage>
        <taxon>Bacteria</taxon>
        <taxon>Pseudomonadati</taxon>
        <taxon>Pseudomonadota</taxon>
        <taxon>Alphaproteobacteria</taxon>
        <taxon>Sphingomonadales</taxon>
        <taxon>Sphingomonadaceae</taxon>
        <taxon>Novosphingobium</taxon>
    </lineage>
</organism>
<feature type="signal peptide" evidence="1">
    <location>
        <begin position="1"/>
        <end position="20"/>
    </location>
</feature>
<evidence type="ECO:0000256" key="1">
    <source>
        <dbReference type="SAM" id="SignalP"/>
    </source>
</evidence>
<reference evidence="2 3" key="1">
    <citation type="submission" date="2020-08" db="EMBL/GenBank/DDBJ databases">
        <title>Genomic Encyclopedia of Type Strains, Phase IV (KMG-IV): sequencing the most valuable type-strain genomes for metagenomic binning, comparative biology and taxonomic classification.</title>
        <authorList>
            <person name="Goeker M."/>
        </authorList>
    </citation>
    <scope>NUCLEOTIDE SEQUENCE [LARGE SCALE GENOMIC DNA]</scope>
    <source>
        <strain evidence="2 3">DSM 14552</strain>
    </source>
</reference>
<sequence length="125" mass="13126">MKRAIFLSLALCSITGTAHAVPGGMLQTLPKGPWTCEIPGDATAVPVPKPELSFITVPDSSYIAPDGVRGSYLLLADRLTLTSGTFNGRRFLMDGSALMRELGEGDQQTGIRCVQAGPVLLPTPG</sequence>
<evidence type="ECO:0008006" key="4">
    <source>
        <dbReference type="Google" id="ProtNLM"/>
    </source>
</evidence>